<evidence type="ECO:0000256" key="1">
    <source>
        <dbReference type="SAM" id="MobiDB-lite"/>
    </source>
</evidence>
<protein>
    <submittedName>
        <fullName evidence="2">Uncharacterized protein</fullName>
    </submittedName>
</protein>
<dbReference type="AlphaFoldDB" id="A0A448WGV3"/>
<feature type="compositionally biased region" description="Polar residues" evidence="1">
    <location>
        <begin position="1"/>
        <end position="13"/>
    </location>
</feature>
<accession>A0A448WGV3</accession>
<reference evidence="2" key="1">
    <citation type="submission" date="2018-11" db="EMBL/GenBank/DDBJ databases">
        <authorList>
            <consortium name="Pathogen Informatics"/>
        </authorList>
    </citation>
    <scope>NUCLEOTIDE SEQUENCE</scope>
</reference>
<proteinExistence type="predicted"/>
<comment type="caution">
    <text evidence="2">The sequence shown here is derived from an EMBL/GenBank/DDBJ whole genome shotgun (WGS) entry which is preliminary data.</text>
</comment>
<dbReference type="Proteomes" id="UP000784294">
    <property type="component" value="Unassembled WGS sequence"/>
</dbReference>
<keyword evidence="3" id="KW-1185">Reference proteome</keyword>
<name>A0A448WGV3_9PLAT</name>
<organism evidence="2 3">
    <name type="scientific">Protopolystoma xenopodis</name>
    <dbReference type="NCBI Taxonomy" id="117903"/>
    <lineage>
        <taxon>Eukaryota</taxon>
        <taxon>Metazoa</taxon>
        <taxon>Spiralia</taxon>
        <taxon>Lophotrochozoa</taxon>
        <taxon>Platyhelminthes</taxon>
        <taxon>Monogenea</taxon>
        <taxon>Polyopisthocotylea</taxon>
        <taxon>Polystomatidea</taxon>
        <taxon>Polystomatidae</taxon>
        <taxon>Protopolystoma</taxon>
    </lineage>
</organism>
<evidence type="ECO:0000313" key="3">
    <source>
        <dbReference type="Proteomes" id="UP000784294"/>
    </source>
</evidence>
<sequence length="102" mass="10783">MGKTVSPFSSSLSEVGARDSGITVSNSDESQPSNLYRMDYPPRLPLNLSFEISARFFAGASGVEIHASMEGSSTSALIPGPREKLSARSVGPGISTLKDVYE</sequence>
<evidence type="ECO:0000313" key="2">
    <source>
        <dbReference type="EMBL" id="VEL11278.1"/>
    </source>
</evidence>
<feature type="region of interest" description="Disordered" evidence="1">
    <location>
        <begin position="1"/>
        <end position="36"/>
    </location>
</feature>
<feature type="compositionally biased region" description="Polar residues" evidence="1">
    <location>
        <begin position="22"/>
        <end position="34"/>
    </location>
</feature>
<gene>
    <name evidence="2" type="ORF">PXEA_LOCUS4718</name>
</gene>
<dbReference type="EMBL" id="CAAALY010011347">
    <property type="protein sequence ID" value="VEL11278.1"/>
    <property type="molecule type" value="Genomic_DNA"/>
</dbReference>
<feature type="region of interest" description="Disordered" evidence="1">
    <location>
        <begin position="71"/>
        <end position="102"/>
    </location>
</feature>